<feature type="transmembrane region" description="Helical" evidence="1">
    <location>
        <begin position="111"/>
        <end position="134"/>
    </location>
</feature>
<comment type="caution">
    <text evidence="2">The sequence shown here is derived from an EMBL/GenBank/DDBJ whole genome shotgun (WGS) entry which is preliminary data.</text>
</comment>
<evidence type="ECO:0000256" key="1">
    <source>
        <dbReference type="SAM" id="Phobius"/>
    </source>
</evidence>
<sequence>MSAEEKNTWAFGLIALLSYATYVTVLLAQAAGAPLTEAEYVTPMLYSIGGAVLAGIIAGIVFGATAGKGQPRKDQRDKQIYRFGEYAGQGFLIGGAIVALILAIMQANYFWIANVIYLAFVLAAIVSSVARLVAYRRGFTS</sequence>
<keyword evidence="1" id="KW-0472">Membrane</keyword>
<dbReference type="RefSeq" id="WP_167148710.1">
    <property type="nucleotide sequence ID" value="NZ_JAAMOX010000001.1"/>
</dbReference>
<evidence type="ECO:0000313" key="3">
    <source>
        <dbReference type="Proteomes" id="UP000541033"/>
    </source>
</evidence>
<dbReference type="EMBL" id="JAAMOX010000001">
    <property type="protein sequence ID" value="NIH53250.1"/>
    <property type="molecule type" value="Genomic_DNA"/>
</dbReference>
<feature type="transmembrane region" description="Helical" evidence="1">
    <location>
        <begin position="44"/>
        <end position="65"/>
    </location>
</feature>
<name>A0A7X5R072_9MICO</name>
<feature type="transmembrane region" description="Helical" evidence="1">
    <location>
        <begin position="86"/>
        <end position="105"/>
    </location>
</feature>
<proteinExistence type="predicted"/>
<feature type="transmembrane region" description="Helical" evidence="1">
    <location>
        <begin position="9"/>
        <end position="32"/>
    </location>
</feature>
<gene>
    <name evidence="2" type="ORF">FHX76_001118</name>
</gene>
<protein>
    <submittedName>
        <fullName evidence="2">Putative membrane channel-forming protein YqfA (Hemolysin III family)</fullName>
    </submittedName>
</protein>
<accession>A0A7X5R072</accession>
<keyword evidence="1" id="KW-1133">Transmembrane helix</keyword>
<evidence type="ECO:0000313" key="2">
    <source>
        <dbReference type="EMBL" id="NIH53250.1"/>
    </source>
</evidence>
<keyword evidence="1" id="KW-0812">Transmembrane</keyword>
<organism evidence="2 3">
    <name type="scientific">Lysinibacter cavernae</name>
    <dbReference type="NCBI Taxonomy" id="1640652"/>
    <lineage>
        <taxon>Bacteria</taxon>
        <taxon>Bacillati</taxon>
        <taxon>Actinomycetota</taxon>
        <taxon>Actinomycetes</taxon>
        <taxon>Micrococcales</taxon>
        <taxon>Microbacteriaceae</taxon>
        <taxon>Lysinibacter</taxon>
    </lineage>
</organism>
<dbReference type="AlphaFoldDB" id="A0A7X5R072"/>
<reference evidence="2 3" key="1">
    <citation type="submission" date="2020-02" db="EMBL/GenBank/DDBJ databases">
        <title>Sequencing the genomes of 1000 actinobacteria strains.</title>
        <authorList>
            <person name="Klenk H.-P."/>
        </authorList>
    </citation>
    <scope>NUCLEOTIDE SEQUENCE [LARGE SCALE GENOMIC DNA]</scope>
    <source>
        <strain evidence="2 3">DSM 27960</strain>
    </source>
</reference>
<keyword evidence="3" id="KW-1185">Reference proteome</keyword>
<dbReference type="Proteomes" id="UP000541033">
    <property type="component" value="Unassembled WGS sequence"/>
</dbReference>